<evidence type="ECO:0000256" key="1">
    <source>
        <dbReference type="ARBA" id="ARBA00009023"/>
    </source>
</evidence>
<accession>A0A7S8C2U8</accession>
<dbReference type="PIRSF" id="PIRSF006470">
    <property type="entry name" value="DctB"/>
    <property type="match status" value="1"/>
</dbReference>
<dbReference type="Proteomes" id="UP000593594">
    <property type="component" value="Chromosome"/>
</dbReference>
<evidence type="ECO:0000313" key="5">
    <source>
        <dbReference type="EMBL" id="QPC42353.1"/>
    </source>
</evidence>
<feature type="signal peptide" evidence="4">
    <location>
        <begin position="1"/>
        <end position="28"/>
    </location>
</feature>
<dbReference type="GO" id="GO:0055085">
    <property type="term" value="P:transmembrane transport"/>
    <property type="evidence" value="ECO:0007669"/>
    <property type="project" value="InterPro"/>
</dbReference>
<sequence length="347" mass="38998">MTRFPTSKFATVVAAAVGAVMMSQAAVAEEWKFAIEEITGSVQDRYAQEFKRLVEEKTDGEVTVTVYPYGTLGTSADLTELVTQGALQFANASPGHLGTLVQEIQVFSVPYLLSDNNEANKKVLSESEVIYDTLGSDFEEKGLKLLTMYPEGEMVWTTNREIRKPEDFDNFKMRTMVSPMLIEAYKAFGASPTPMPYGEVYGGLQLKQIDGQVNPIFAIEEMKFYEVTDYMIWAGQQQFTTTVVTGADFYNGLSDERRKMLDETVAELSDYIFKVQDEYNKERLEKIKKAKPDMKMIELTDEEKAVFEKAAMQAREKFIEMTGDSGKKILNDLEAEIKAAEKEAGGN</sequence>
<dbReference type="Gene3D" id="3.40.190.170">
    <property type="entry name" value="Bacterial extracellular solute-binding protein, family 7"/>
    <property type="match status" value="1"/>
</dbReference>
<keyword evidence="6" id="KW-1185">Reference proteome</keyword>
<dbReference type="PANTHER" id="PTHR33376:SF7">
    <property type="entry name" value="C4-DICARBOXYLATE-BINDING PROTEIN DCTB"/>
    <property type="match status" value="1"/>
</dbReference>
<gene>
    <name evidence="5" type="primary">dctP</name>
    <name evidence="5" type="ORF">HW532_06335</name>
</gene>
<organism evidence="5 6">
    <name type="scientific">Kaustia mangrovi</name>
    <dbReference type="NCBI Taxonomy" id="2593653"/>
    <lineage>
        <taxon>Bacteria</taxon>
        <taxon>Pseudomonadati</taxon>
        <taxon>Pseudomonadota</taxon>
        <taxon>Alphaproteobacteria</taxon>
        <taxon>Hyphomicrobiales</taxon>
        <taxon>Parvibaculaceae</taxon>
        <taxon>Kaustia</taxon>
    </lineage>
</organism>
<name>A0A7S8C2U8_9HYPH</name>
<dbReference type="InterPro" id="IPR038404">
    <property type="entry name" value="TRAP_DctP_sf"/>
</dbReference>
<evidence type="ECO:0000313" key="6">
    <source>
        <dbReference type="Proteomes" id="UP000593594"/>
    </source>
</evidence>
<dbReference type="CDD" id="cd13668">
    <property type="entry name" value="PBP2_TRAP_UehA_TeaA"/>
    <property type="match status" value="1"/>
</dbReference>
<evidence type="ECO:0000256" key="4">
    <source>
        <dbReference type="SAM" id="SignalP"/>
    </source>
</evidence>
<dbReference type="GO" id="GO:0030288">
    <property type="term" value="C:outer membrane-bounded periplasmic space"/>
    <property type="evidence" value="ECO:0007669"/>
    <property type="project" value="InterPro"/>
</dbReference>
<dbReference type="InterPro" id="IPR004682">
    <property type="entry name" value="TRAP_DctP"/>
</dbReference>
<feature type="chain" id="PRO_5032931297" evidence="4">
    <location>
        <begin position="29"/>
        <end position="347"/>
    </location>
</feature>
<reference evidence="5 6" key="1">
    <citation type="submission" date="2020-06" db="EMBL/GenBank/DDBJ databases">
        <title>Genome sequence of 2 isolates from Red Sea Mangroves.</title>
        <authorList>
            <person name="Sefrji F."/>
            <person name="Michoud G."/>
            <person name="Merlino G."/>
            <person name="Daffonchio D."/>
        </authorList>
    </citation>
    <scope>NUCLEOTIDE SEQUENCE [LARGE SCALE GENOMIC DNA]</scope>
    <source>
        <strain evidence="5 6">R1DC25</strain>
    </source>
</reference>
<proteinExistence type="inferred from homology"/>
<dbReference type="AlphaFoldDB" id="A0A7S8C2U8"/>
<dbReference type="EMBL" id="CP058214">
    <property type="protein sequence ID" value="QPC42353.1"/>
    <property type="molecule type" value="Genomic_DNA"/>
</dbReference>
<dbReference type="NCBIfam" id="NF037995">
    <property type="entry name" value="TRAP_S1"/>
    <property type="match status" value="1"/>
</dbReference>
<dbReference type="KEGG" id="kmn:HW532_06335"/>
<comment type="similarity">
    <text evidence="1">Belongs to the bacterial solute-binding protein 7 family.</text>
</comment>
<dbReference type="NCBIfam" id="TIGR00787">
    <property type="entry name" value="dctP"/>
    <property type="match status" value="1"/>
</dbReference>
<dbReference type="PANTHER" id="PTHR33376">
    <property type="match status" value="1"/>
</dbReference>
<dbReference type="InterPro" id="IPR018389">
    <property type="entry name" value="DctP_fam"/>
</dbReference>
<evidence type="ECO:0000256" key="3">
    <source>
        <dbReference type="ARBA" id="ARBA00022729"/>
    </source>
</evidence>
<dbReference type="RefSeq" id="WP_213163588.1">
    <property type="nucleotide sequence ID" value="NZ_CP058214.1"/>
</dbReference>
<dbReference type="Pfam" id="PF03480">
    <property type="entry name" value="DctP"/>
    <property type="match status" value="1"/>
</dbReference>
<protein>
    <submittedName>
        <fullName evidence="5">TRAP transporter substrate-binding protein DctP</fullName>
    </submittedName>
</protein>
<keyword evidence="3 4" id="KW-0732">Signal</keyword>
<keyword evidence="2" id="KW-0813">Transport</keyword>
<evidence type="ECO:0000256" key="2">
    <source>
        <dbReference type="ARBA" id="ARBA00022448"/>
    </source>
</evidence>